<sequence length="182" mass="18577">MTQILAVSGGNSPFSRAELLVPHAVDRLTATGFDAAHLAVHGLPAEELLAGRAESAAILGAVDAVALADGVIVVTPVVRGAYSGVLKTFLDLLPHAALAGKTVLPLVTSASTTQLLALDYALRPVLSALGARHIVGGCLFLDDDVERSPTGGTRLRDAAEQRLFAVVDDFVESLPAHAGAGG</sequence>
<evidence type="ECO:0000256" key="1">
    <source>
        <dbReference type="ARBA" id="ARBA00022630"/>
    </source>
</evidence>
<dbReference type="AlphaFoldDB" id="A0A7X6D1R8"/>
<organism evidence="5 6">
    <name type="scientific">Streptomyces lonarensis</name>
    <dbReference type="NCBI Taxonomy" id="700599"/>
    <lineage>
        <taxon>Bacteria</taxon>
        <taxon>Bacillati</taxon>
        <taxon>Actinomycetota</taxon>
        <taxon>Actinomycetes</taxon>
        <taxon>Kitasatosporales</taxon>
        <taxon>Streptomycetaceae</taxon>
        <taxon>Streptomyces</taxon>
    </lineage>
</organism>
<dbReference type="SUPFAM" id="SSF52218">
    <property type="entry name" value="Flavoproteins"/>
    <property type="match status" value="1"/>
</dbReference>
<dbReference type="PANTHER" id="PTHR43408">
    <property type="entry name" value="FMN REDUCTASE (NADPH)"/>
    <property type="match status" value="1"/>
</dbReference>
<name>A0A7X6D1R8_9ACTN</name>
<reference evidence="5 6" key="1">
    <citation type="submission" date="2020-03" db="EMBL/GenBank/DDBJ databases">
        <title>Draft genome of Streptomyces sp. ventii, isolated from the Axial Seamount in the Pacific Ocean, and resequencing of the two type strains Streptomyces lonarensis strain NCL 716 and Streptomyces bohaiensis strain 11A07.</title>
        <authorList>
            <person name="Loughran R.M."/>
            <person name="Pfannmuller K.M."/>
            <person name="Wasson B.J."/>
            <person name="Deadmond M.C."/>
            <person name="Paddock B.E."/>
            <person name="Koyack M.J."/>
            <person name="Gallegos D.A."/>
            <person name="Mitchell E.A."/>
            <person name="Ushijima B."/>
            <person name="Saw J.H."/>
            <person name="Mcphail K.L."/>
            <person name="Videau P."/>
        </authorList>
    </citation>
    <scope>NUCLEOTIDE SEQUENCE [LARGE SCALE GENOMIC DNA]</scope>
    <source>
        <strain evidence="5 6">NCL716</strain>
    </source>
</reference>
<gene>
    <name evidence="5" type="primary">ssuE</name>
    <name evidence="5" type="ORF">HCN56_13760</name>
</gene>
<dbReference type="EMBL" id="JAAVJD010000097">
    <property type="protein sequence ID" value="NJQ06618.1"/>
    <property type="molecule type" value="Genomic_DNA"/>
</dbReference>
<dbReference type="Pfam" id="PF03358">
    <property type="entry name" value="FMN_red"/>
    <property type="match status" value="1"/>
</dbReference>
<dbReference type="NCBIfam" id="TIGR03567">
    <property type="entry name" value="FMN_reduc_SsuE"/>
    <property type="match status" value="1"/>
</dbReference>
<evidence type="ECO:0000313" key="6">
    <source>
        <dbReference type="Proteomes" id="UP000578686"/>
    </source>
</evidence>
<protein>
    <submittedName>
        <fullName evidence="5">NADPH-dependent FMN reductase</fullName>
        <ecNumber evidence="5">1.5.1.38</ecNumber>
    </submittedName>
</protein>
<evidence type="ECO:0000256" key="2">
    <source>
        <dbReference type="ARBA" id="ARBA00022643"/>
    </source>
</evidence>
<feature type="domain" description="NADPH-dependent FMN reductase-like" evidence="4">
    <location>
        <begin position="3"/>
        <end position="142"/>
    </location>
</feature>
<dbReference type="EC" id="1.5.1.38" evidence="5"/>
<dbReference type="InterPro" id="IPR051814">
    <property type="entry name" value="NAD(P)H-dep_FMN_reductase"/>
</dbReference>
<dbReference type="GO" id="GO:0052873">
    <property type="term" value="F:FMN reductase (NADPH) activity"/>
    <property type="evidence" value="ECO:0007669"/>
    <property type="project" value="UniProtKB-EC"/>
</dbReference>
<evidence type="ECO:0000313" key="5">
    <source>
        <dbReference type="EMBL" id="NJQ06618.1"/>
    </source>
</evidence>
<dbReference type="Proteomes" id="UP000578686">
    <property type="component" value="Unassembled WGS sequence"/>
</dbReference>
<dbReference type="GO" id="GO:0046306">
    <property type="term" value="P:alkanesulfonate catabolic process"/>
    <property type="evidence" value="ECO:0007669"/>
    <property type="project" value="InterPro"/>
</dbReference>
<dbReference type="InterPro" id="IPR020048">
    <property type="entry name" value="NADPH-dep_FMN_reduc_SsuE"/>
</dbReference>
<accession>A0A7X6D1R8</accession>
<keyword evidence="2" id="KW-0288">FMN</keyword>
<keyword evidence="1" id="KW-0285">Flavoprotein</keyword>
<dbReference type="Gene3D" id="3.40.50.360">
    <property type="match status" value="1"/>
</dbReference>
<comment type="caution">
    <text evidence="5">The sequence shown here is derived from an EMBL/GenBank/DDBJ whole genome shotgun (WGS) entry which is preliminary data.</text>
</comment>
<dbReference type="PANTHER" id="PTHR43408:SF1">
    <property type="entry name" value="FMN REDUCTASE (NADPH)"/>
    <property type="match status" value="1"/>
</dbReference>
<dbReference type="InterPro" id="IPR029039">
    <property type="entry name" value="Flavoprotein-like_sf"/>
</dbReference>
<proteinExistence type="predicted"/>
<keyword evidence="3 5" id="KW-0560">Oxidoreductase</keyword>
<evidence type="ECO:0000259" key="4">
    <source>
        <dbReference type="Pfam" id="PF03358"/>
    </source>
</evidence>
<keyword evidence="6" id="KW-1185">Reference proteome</keyword>
<dbReference type="InterPro" id="IPR005025">
    <property type="entry name" value="FMN_Rdtase-like_dom"/>
</dbReference>
<dbReference type="RefSeq" id="WP_167970873.1">
    <property type="nucleotide sequence ID" value="NZ_BHZG01000030.1"/>
</dbReference>
<evidence type="ECO:0000256" key="3">
    <source>
        <dbReference type="ARBA" id="ARBA00023002"/>
    </source>
</evidence>